<evidence type="ECO:0000313" key="3">
    <source>
        <dbReference type="EMBL" id="QJR14130.1"/>
    </source>
</evidence>
<evidence type="ECO:0000259" key="2">
    <source>
        <dbReference type="Pfam" id="PF13632"/>
    </source>
</evidence>
<dbReference type="InterPro" id="IPR029044">
    <property type="entry name" value="Nucleotide-diphossugar_trans"/>
</dbReference>
<dbReference type="InterPro" id="IPR050834">
    <property type="entry name" value="Glycosyltransf_2"/>
</dbReference>
<proteinExistence type="predicted"/>
<keyword evidence="4" id="KW-1185">Reference proteome</keyword>
<accession>A0A6M4H3V8</accession>
<feature type="domain" description="Glycosyltransferase 2-like" evidence="2">
    <location>
        <begin position="145"/>
        <end position="218"/>
    </location>
</feature>
<reference evidence="3 4" key="1">
    <citation type="submission" date="2020-04" db="EMBL/GenBank/DDBJ databases">
        <title>Usitatibacter rugosus gen. nov., sp. nov. and Usitatibacter palustris sp. nov., novel members of Usitatibacteraceae fam. nov. within the order Nitrosomonadales isolated from soil.</title>
        <authorList>
            <person name="Huber K.J."/>
            <person name="Neumann-Schaal M."/>
            <person name="Geppert A."/>
            <person name="Luckner M."/>
            <person name="Wanner G."/>
            <person name="Overmann J."/>
        </authorList>
    </citation>
    <scope>NUCLEOTIDE SEQUENCE [LARGE SCALE GENOMIC DNA]</scope>
    <source>
        <strain evidence="3 4">Swamp67</strain>
    </source>
</reference>
<evidence type="ECO:0000259" key="1">
    <source>
        <dbReference type="Pfam" id="PF00535"/>
    </source>
</evidence>
<name>A0A6M4H3V8_9PROT</name>
<dbReference type="PANTHER" id="PTHR43685">
    <property type="entry name" value="GLYCOSYLTRANSFERASE"/>
    <property type="match status" value="1"/>
</dbReference>
<dbReference type="CDD" id="cd04186">
    <property type="entry name" value="GT_2_like_c"/>
    <property type="match status" value="1"/>
</dbReference>
<dbReference type="Proteomes" id="UP000503096">
    <property type="component" value="Chromosome"/>
</dbReference>
<evidence type="ECO:0000313" key="4">
    <source>
        <dbReference type="Proteomes" id="UP000503096"/>
    </source>
</evidence>
<dbReference type="CDD" id="cd00761">
    <property type="entry name" value="Glyco_tranf_GTA_type"/>
    <property type="match status" value="1"/>
</dbReference>
<dbReference type="Pfam" id="PF00535">
    <property type="entry name" value="Glycos_transf_2"/>
    <property type="match status" value="1"/>
</dbReference>
<dbReference type="AlphaFoldDB" id="A0A6M4H3V8"/>
<protein>
    <recommendedName>
        <fullName evidence="1 2">Glycosyltransferase 2-like domain-containing protein</fullName>
    </recommendedName>
</protein>
<dbReference type="Pfam" id="PF13632">
    <property type="entry name" value="Glyco_trans_2_3"/>
    <property type="match status" value="1"/>
</dbReference>
<dbReference type="PANTHER" id="PTHR43685:SF11">
    <property type="entry name" value="GLYCOSYLTRANSFERASE TAGX-RELATED"/>
    <property type="match status" value="1"/>
</dbReference>
<dbReference type="EMBL" id="CP053073">
    <property type="protein sequence ID" value="QJR14130.1"/>
    <property type="molecule type" value="Genomic_DNA"/>
</dbReference>
<dbReference type="InterPro" id="IPR001173">
    <property type="entry name" value="Glyco_trans_2-like"/>
</dbReference>
<sequence>MREIDLSIVAYQPDFALLRQLLSSLAEPLDPPARLNVLIHDNSPDPEVTARLKALPELQPGGAFTRIDVQHSGANVGFGCGHNANAARGTAPLFFVLNQDCILEPGAIAILLGHVATDPANVAAWELRQIPYEHPKAYDPVTMETPWTSGAATLYRRAAYDDANGYDEHFFMYGEDVDLSWRLRAKGWKLRYVPRAGIVHRTYSTPDEVKPRQAAGGVFASLSLRARFGSPGRIAEGFAMLFAELTRRRSYPGRRRSLLAAYLRYLWHAPHFLLTRVKANEHFRPHFAGWGYEIRREGAFHELRSWRDVPVRATPLVSILIRTVNRQALLREALASCANQTWPNLEVVVIEDGPAFSRAVVDEFRDRLNIRYKATGERVGRAHAGNLAMAEARGEWLNFLDDDDLFFADHVEVLVESVQRTGLKGAYSLAWETHTEFVDASRAVYEEVLHVTRHQQRFDRLILWHHNYLPIQAVLFHRSLFEKLGGFAEDMDQLEDWNLWTRYTLENDFVLVEKTTSKYRVPAAARVAAERQALLDRAYEDALERQRALALTLSPRAISEMADAYVRSQAVMMVTRNDLRRFVGSHKWLASIASWRQPAKEWLRRRRIVR</sequence>
<dbReference type="InParanoid" id="A0A6M4H3V8"/>
<gene>
    <name evidence="3" type="ORF">DSM104440_00923</name>
</gene>
<organism evidence="3 4">
    <name type="scientific">Usitatibacter palustris</name>
    <dbReference type="NCBI Taxonomy" id="2732487"/>
    <lineage>
        <taxon>Bacteria</taxon>
        <taxon>Pseudomonadati</taxon>
        <taxon>Pseudomonadota</taxon>
        <taxon>Betaproteobacteria</taxon>
        <taxon>Nitrosomonadales</taxon>
        <taxon>Usitatibacteraceae</taxon>
        <taxon>Usitatibacter</taxon>
    </lineage>
</organism>
<dbReference type="Gene3D" id="3.90.550.10">
    <property type="entry name" value="Spore Coat Polysaccharide Biosynthesis Protein SpsA, Chain A"/>
    <property type="match status" value="2"/>
</dbReference>
<dbReference type="SUPFAM" id="SSF53448">
    <property type="entry name" value="Nucleotide-diphospho-sugar transferases"/>
    <property type="match status" value="2"/>
</dbReference>
<feature type="domain" description="Glycosyltransferase 2-like" evidence="1">
    <location>
        <begin position="318"/>
        <end position="431"/>
    </location>
</feature>
<dbReference type="RefSeq" id="WP_171160916.1">
    <property type="nucleotide sequence ID" value="NZ_CP053073.1"/>
</dbReference>
<dbReference type="KEGG" id="upl:DSM104440_00923"/>